<dbReference type="GO" id="GO:0006614">
    <property type="term" value="P:SRP-dependent cotranslational protein targeting to membrane"/>
    <property type="evidence" value="ECO:0007669"/>
    <property type="project" value="TreeGrafter"/>
</dbReference>
<dbReference type="PANTHER" id="PTHR24075">
    <property type="entry name" value="SEC63 DOMAIN-CONTAINING"/>
    <property type="match status" value="1"/>
</dbReference>
<dbReference type="Gene3D" id="1.10.150.20">
    <property type="entry name" value="5' to 3' exonuclease, C-terminal subdomain"/>
    <property type="match status" value="1"/>
</dbReference>
<dbReference type="GO" id="GO:0006620">
    <property type="term" value="P:post-translational protein targeting to endoplasmic reticulum membrane"/>
    <property type="evidence" value="ECO:0007669"/>
    <property type="project" value="TreeGrafter"/>
</dbReference>
<dbReference type="PaxDb" id="8022-A0A060Z7E6"/>
<dbReference type="GO" id="GO:0008320">
    <property type="term" value="F:protein transmembrane transporter activity"/>
    <property type="evidence" value="ECO:0007669"/>
    <property type="project" value="TreeGrafter"/>
</dbReference>
<evidence type="ECO:0000313" key="2">
    <source>
        <dbReference type="Proteomes" id="UP000193380"/>
    </source>
</evidence>
<dbReference type="AlphaFoldDB" id="A0A060Z7E6"/>
<dbReference type="GO" id="GO:0031207">
    <property type="term" value="C:Sec62/Sec63 complex"/>
    <property type="evidence" value="ECO:0007669"/>
    <property type="project" value="TreeGrafter"/>
</dbReference>
<name>A0A060Z7E6_ONCMY</name>
<evidence type="ECO:0000313" key="1">
    <source>
        <dbReference type="EMBL" id="CDQ99762.1"/>
    </source>
</evidence>
<gene>
    <name evidence="1" type="ORF">GSONMT00007797001</name>
</gene>
<dbReference type="SUPFAM" id="SSF158702">
    <property type="entry name" value="Sec63 N-terminal domain-like"/>
    <property type="match status" value="1"/>
</dbReference>
<dbReference type="PANTHER" id="PTHR24075:SF0">
    <property type="entry name" value="TRANSLOCATION PROTEIN SEC63 HOMOLOG"/>
    <property type="match status" value="1"/>
</dbReference>
<dbReference type="STRING" id="8022.A0A060Z7E6"/>
<reference evidence="1" key="1">
    <citation type="journal article" date="2014" name="Nat. Commun.">
        <title>The rainbow trout genome provides novel insights into evolution after whole-genome duplication in vertebrates.</title>
        <authorList>
            <person name="Berthelot C."/>
            <person name="Brunet F."/>
            <person name="Chalopin D."/>
            <person name="Juanchich A."/>
            <person name="Bernard M."/>
            <person name="Noel B."/>
            <person name="Bento P."/>
            <person name="Da Silva C."/>
            <person name="Labadie K."/>
            <person name="Alberti A."/>
            <person name="Aury J.M."/>
            <person name="Louis A."/>
            <person name="Dehais P."/>
            <person name="Bardou P."/>
            <person name="Montfort J."/>
            <person name="Klopp C."/>
            <person name="Cabau C."/>
            <person name="Gaspin C."/>
            <person name="Thorgaard G.H."/>
            <person name="Boussaha M."/>
            <person name="Quillet E."/>
            <person name="Guyomard R."/>
            <person name="Galiana D."/>
            <person name="Bobe J."/>
            <person name="Volff J.N."/>
            <person name="Genet C."/>
            <person name="Wincker P."/>
            <person name="Jaillon O."/>
            <person name="Roest Crollius H."/>
            <person name="Guiguen Y."/>
        </authorList>
    </citation>
    <scope>NUCLEOTIDE SEQUENCE [LARGE SCALE GENOMIC DNA]</scope>
</reference>
<reference evidence="1" key="2">
    <citation type="submission" date="2014-03" db="EMBL/GenBank/DDBJ databases">
        <authorList>
            <person name="Genoscope - CEA"/>
        </authorList>
    </citation>
    <scope>NUCLEOTIDE SEQUENCE</scope>
</reference>
<proteinExistence type="predicted"/>
<accession>A0A060Z7E6</accession>
<protein>
    <recommendedName>
        <fullName evidence="3">SEC63 domain-containing protein</fullName>
    </recommendedName>
</protein>
<dbReference type="FunFam" id="1.10.150.20:FF:000022">
    <property type="entry name" value="translocation protein SEC63 homolog"/>
    <property type="match status" value="1"/>
</dbReference>
<evidence type="ECO:0008006" key="3">
    <source>
        <dbReference type="Google" id="ProtNLM"/>
    </source>
</evidence>
<dbReference type="EMBL" id="FR949851">
    <property type="protein sequence ID" value="CDQ99762.1"/>
    <property type="molecule type" value="Genomic_DNA"/>
</dbReference>
<organism evidence="1 2">
    <name type="scientific">Oncorhynchus mykiss</name>
    <name type="common">Rainbow trout</name>
    <name type="synonym">Salmo gairdneri</name>
    <dbReference type="NCBI Taxonomy" id="8022"/>
    <lineage>
        <taxon>Eukaryota</taxon>
        <taxon>Metazoa</taxon>
        <taxon>Chordata</taxon>
        <taxon>Craniata</taxon>
        <taxon>Vertebrata</taxon>
        <taxon>Euteleostomi</taxon>
        <taxon>Actinopterygii</taxon>
        <taxon>Neopterygii</taxon>
        <taxon>Teleostei</taxon>
        <taxon>Protacanthopterygii</taxon>
        <taxon>Salmoniformes</taxon>
        <taxon>Salmonidae</taxon>
        <taxon>Salmoninae</taxon>
        <taxon>Oncorhynchus</taxon>
    </lineage>
</organism>
<dbReference type="GO" id="GO:0003723">
    <property type="term" value="F:RNA binding"/>
    <property type="evidence" value="ECO:0007669"/>
    <property type="project" value="TreeGrafter"/>
</dbReference>
<dbReference type="Proteomes" id="UP000193380">
    <property type="component" value="Unassembled WGS sequence"/>
</dbReference>
<sequence>MVNVGCQLTMMANSRGGVHTHTHTHTHTHCQLTMMANSRLTQTLDQTDTDACWPVCAGFHAPRLVSIENCMKLTQMIVQGLQESKSPLLQLPHFEEEHLRYCVSKKYKVRSLQDLVSLKDSDRRSMLRFLGEEKYDEVMAVLASFPSITMDTKLQDTGMKQYLTGCPDRYWHETVSNWLSDRYWHETTSNWLSQQILA</sequence>